<dbReference type="Gene3D" id="2.10.25.10">
    <property type="entry name" value="Laminin"/>
    <property type="match status" value="1"/>
</dbReference>
<evidence type="ECO:0000256" key="10">
    <source>
        <dbReference type="SAM" id="MobiDB-lite"/>
    </source>
</evidence>
<feature type="transmembrane region" description="Helical" evidence="11">
    <location>
        <begin position="627"/>
        <end position="652"/>
    </location>
</feature>
<feature type="region of interest" description="Disordered" evidence="10">
    <location>
        <begin position="25"/>
        <end position="86"/>
    </location>
</feature>
<dbReference type="InterPro" id="IPR001881">
    <property type="entry name" value="EGF-like_Ca-bd_dom"/>
</dbReference>
<evidence type="ECO:0000256" key="2">
    <source>
        <dbReference type="ARBA" id="ARBA00022475"/>
    </source>
</evidence>
<keyword evidence="4" id="KW-0732">Signal</keyword>
<name>A0A0P7U1B0_SCLFO</name>
<sequence>MQAAYMSSAVTRPGERTLLSVATNSTLPYSYEPNSSDSYAREGAVDGVLRDGNTSASLGPSAAATDSRHVATQDARSGRFETDSHNATVQVAVTDSALDTYETGRSGSIRSTPLDGGNGTSVSSSTSLLSESGREITPAPMGPPRATDDTEGVRLPTESSGKHGWTAASPVFREVTAAVNTSDVEVWSSQQSVTSAVKQPPNSPGLRSTVPTATMQDTQFTSKVTVPSPASTAVHAPSTAAPQTQLTPSTAPQDHGMTTGLQSTTRASQKMVPSRTGQTDGGGVTASEVQTSSAALGSTARPPRLTAMPFTSTSPVRTTVADAAGNTANRRDRVQTAIAQTPITSAAEPDVDECISAPCPGDSRCENTRGSFTCECPLGYSLENGRTCTQVKTFLGTFRASAVDLNSTLFGSGGLHEVQREVLQLVNASLSNVRGYIRSTLSKSFGDGARISVVNTFSMAAEVTGENVLESIQMFLNNCNPLVSHCSGILRHKLLYRAESLCATLMTRCDRQRSECTDTNGTIFCQCRSGYFKLSTNDLSCRGGSYQGIKVVVAHKGCGEVRGWTQARVLSEAIGAAAVVALMKKSCGRVAGRSRAECDDGFKLENGTCVKCTFGFGGFNCGNFYKLIAVVVSPAGGAVLLIIIIALIVVCCRKGKNDINKIIFKSGDFQMSPYVEYPKSNRVSIEWGKESIELQENGSTKNLLQMTDIYYAPPLRNPEMERHALYPFSGLPGSRHSCIYPAQWNPSFISDDTRRRDYF</sequence>
<dbReference type="STRING" id="113540.ENSSFOP00015066575"/>
<comment type="caution">
    <text evidence="13">The sequence shown here is derived from an EMBL/GenBank/DDBJ whole genome shotgun (WGS) entry which is preliminary data.</text>
</comment>
<evidence type="ECO:0000313" key="14">
    <source>
        <dbReference type="Proteomes" id="UP000034805"/>
    </source>
</evidence>
<evidence type="ECO:0000256" key="1">
    <source>
        <dbReference type="ARBA" id="ARBA00004236"/>
    </source>
</evidence>
<comment type="caution">
    <text evidence="9">Lacks conserved residue(s) required for the propagation of feature annotation.</text>
</comment>
<protein>
    <recommendedName>
        <fullName evidence="12">EGF-like domain-containing protein</fullName>
    </recommendedName>
</protein>
<accession>A0A0P7U1B0</accession>
<keyword evidence="5" id="KW-0677">Repeat</keyword>
<reference evidence="13 14" key="1">
    <citation type="submission" date="2015-08" db="EMBL/GenBank/DDBJ databases">
        <title>The genome of the Asian arowana (Scleropages formosus).</title>
        <authorList>
            <person name="Tan M.H."/>
            <person name="Gan H.M."/>
            <person name="Croft L.J."/>
            <person name="Austin C.M."/>
        </authorList>
    </citation>
    <scope>NUCLEOTIDE SEQUENCE [LARGE SCALE GENOMIC DNA]</scope>
    <source>
        <strain evidence="13">Aro1</strain>
    </source>
</reference>
<feature type="compositionally biased region" description="Polar residues" evidence="10">
    <location>
        <begin position="287"/>
        <end position="296"/>
    </location>
</feature>
<keyword evidence="7" id="KW-1015">Disulfide bond</keyword>
<evidence type="ECO:0000256" key="11">
    <source>
        <dbReference type="SAM" id="Phobius"/>
    </source>
</evidence>
<evidence type="ECO:0000256" key="3">
    <source>
        <dbReference type="ARBA" id="ARBA00022536"/>
    </source>
</evidence>
<dbReference type="InterPro" id="IPR000152">
    <property type="entry name" value="EGF-type_Asp/Asn_hydroxyl_site"/>
</dbReference>
<evidence type="ECO:0000256" key="8">
    <source>
        <dbReference type="ARBA" id="ARBA00023180"/>
    </source>
</evidence>
<keyword evidence="8" id="KW-0325">Glycoprotein</keyword>
<dbReference type="InterPro" id="IPR018097">
    <property type="entry name" value="EGF_Ca-bd_CS"/>
</dbReference>
<dbReference type="PROSITE" id="PS01186">
    <property type="entry name" value="EGF_2"/>
    <property type="match status" value="1"/>
</dbReference>
<evidence type="ECO:0000256" key="7">
    <source>
        <dbReference type="ARBA" id="ARBA00023157"/>
    </source>
</evidence>
<feature type="region of interest" description="Disordered" evidence="10">
    <location>
        <begin position="225"/>
        <end position="311"/>
    </location>
</feature>
<keyword evidence="2" id="KW-1003">Cell membrane</keyword>
<dbReference type="GO" id="GO:0005886">
    <property type="term" value="C:plasma membrane"/>
    <property type="evidence" value="ECO:0007669"/>
    <property type="project" value="UniProtKB-SubCell"/>
</dbReference>
<keyword evidence="11" id="KW-0812">Transmembrane</keyword>
<organism evidence="13 14">
    <name type="scientific">Scleropages formosus</name>
    <name type="common">Asian bonytongue</name>
    <name type="synonym">Osteoglossum formosum</name>
    <dbReference type="NCBI Taxonomy" id="113540"/>
    <lineage>
        <taxon>Eukaryota</taxon>
        <taxon>Metazoa</taxon>
        <taxon>Chordata</taxon>
        <taxon>Craniata</taxon>
        <taxon>Vertebrata</taxon>
        <taxon>Euteleostomi</taxon>
        <taxon>Actinopterygii</taxon>
        <taxon>Neopterygii</taxon>
        <taxon>Teleostei</taxon>
        <taxon>Osteoglossocephala</taxon>
        <taxon>Osteoglossomorpha</taxon>
        <taxon>Osteoglossiformes</taxon>
        <taxon>Osteoglossidae</taxon>
        <taxon>Scleropages</taxon>
    </lineage>
</organism>
<evidence type="ECO:0000256" key="6">
    <source>
        <dbReference type="ARBA" id="ARBA00023136"/>
    </source>
</evidence>
<feature type="compositionally biased region" description="Polar residues" evidence="10">
    <location>
        <begin position="25"/>
        <end position="38"/>
    </location>
</feature>
<dbReference type="SUPFAM" id="SSF57184">
    <property type="entry name" value="Growth factor receptor domain"/>
    <property type="match status" value="1"/>
</dbReference>
<keyword evidence="3 9" id="KW-0245">EGF-like domain</keyword>
<feature type="region of interest" description="Disordered" evidence="10">
    <location>
        <begin position="102"/>
        <end position="165"/>
    </location>
</feature>
<dbReference type="InterPro" id="IPR009030">
    <property type="entry name" value="Growth_fac_rcpt_cys_sf"/>
</dbReference>
<dbReference type="PROSITE" id="PS50026">
    <property type="entry name" value="EGF_3"/>
    <property type="match status" value="1"/>
</dbReference>
<dbReference type="InterPro" id="IPR000742">
    <property type="entry name" value="EGF"/>
</dbReference>
<dbReference type="EMBL" id="JARO02010784">
    <property type="protein sequence ID" value="KPP60416.1"/>
    <property type="molecule type" value="Genomic_DNA"/>
</dbReference>
<dbReference type="SMART" id="SM00181">
    <property type="entry name" value="EGF"/>
    <property type="match status" value="2"/>
</dbReference>
<keyword evidence="11" id="KW-1133">Transmembrane helix</keyword>
<evidence type="ECO:0000256" key="9">
    <source>
        <dbReference type="PROSITE-ProRule" id="PRU00076"/>
    </source>
</evidence>
<feature type="domain" description="EGF-like" evidence="12">
    <location>
        <begin position="350"/>
        <end position="389"/>
    </location>
</feature>
<dbReference type="SMART" id="SM00179">
    <property type="entry name" value="EGF_CA"/>
    <property type="match status" value="1"/>
</dbReference>
<dbReference type="Pfam" id="PF07645">
    <property type="entry name" value="EGF_CA"/>
    <property type="match status" value="2"/>
</dbReference>
<evidence type="ECO:0000256" key="4">
    <source>
        <dbReference type="ARBA" id="ARBA00022729"/>
    </source>
</evidence>
<dbReference type="InterPro" id="IPR049883">
    <property type="entry name" value="NOTCH1_EGF-like"/>
</dbReference>
<dbReference type="PANTHER" id="PTHR24037">
    <property type="entry name" value="HEART DEVELOPMENT PROTEIN WITH EGF-LIKE DOMAINS 1"/>
    <property type="match status" value="1"/>
</dbReference>
<dbReference type="PROSITE" id="PS01187">
    <property type="entry name" value="EGF_CA"/>
    <property type="match status" value="1"/>
</dbReference>
<evidence type="ECO:0000313" key="13">
    <source>
        <dbReference type="EMBL" id="KPP60416.1"/>
    </source>
</evidence>
<dbReference type="PANTHER" id="PTHR24037:SF3">
    <property type="entry name" value="PROTEIN HEG HOMOLOG 1"/>
    <property type="match status" value="1"/>
</dbReference>
<evidence type="ECO:0000259" key="12">
    <source>
        <dbReference type="PROSITE" id="PS50026"/>
    </source>
</evidence>
<keyword evidence="6 11" id="KW-0472">Membrane</keyword>
<dbReference type="Proteomes" id="UP000034805">
    <property type="component" value="Unassembled WGS sequence"/>
</dbReference>
<feature type="compositionally biased region" description="Polar residues" evidence="10">
    <location>
        <begin position="259"/>
        <end position="268"/>
    </location>
</feature>
<feature type="compositionally biased region" description="Polar residues" evidence="10">
    <location>
        <begin position="240"/>
        <end position="252"/>
    </location>
</feature>
<evidence type="ECO:0000256" key="5">
    <source>
        <dbReference type="ARBA" id="ARBA00022737"/>
    </source>
</evidence>
<feature type="compositionally biased region" description="Low complexity" evidence="10">
    <location>
        <begin position="120"/>
        <end position="131"/>
    </location>
</feature>
<comment type="subcellular location">
    <subcellularLocation>
        <location evidence="1">Cell membrane</location>
    </subcellularLocation>
</comment>
<dbReference type="SUPFAM" id="SSF57196">
    <property type="entry name" value="EGF/Laminin"/>
    <property type="match status" value="1"/>
</dbReference>
<gene>
    <name evidence="13" type="ORF">Z043_121589</name>
</gene>
<proteinExistence type="predicted"/>
<dbReference type="CDD" id="cd00054">
    <property type="entry name" value="EGF_CA"/>
    <property type="match status" value="1"/>
</dbReference>
<feature type="compositionally biased region" description="Basic and acidic residues" evidence="10">
    <location>
        <begin position="66"/>
        <end position="84"/>
    </location>
</feature>
<dbReference type="AlphaFoldDB" id="A0A0P7U1B0"/>
<dbReference type="PROSITE" id="PS00010">
    <property type="entry name" value="ASX_HYDROXYL"/>
    <property type="match status" value="1"/>
</dbReference>
<dbReference type="GO" id="GO:0005509">
    <property type="term" value="F:calcium ion binding"/>
    <property type="evidence" value="ECO:0007669"/>
    <property type="project" value="InterPro"/>
</dbReference>